<evidence type="ECO:0000313" key="1">
    <source>
        <dbReference type="EMBL" id="KAJ7994821.1"/>
    </source>
</evidence>
<accession>A0ACC2FTZ4</accession>
<proteinExistence type="predicted"/>
<name>A0ACC2FTZ4_DALPE</name>
<protein>
    <submittedName>
        <fullName evidence="1">Uncharacterized protein</fullName>
    </submittedName>
</protein>
<sequence>MSCSANSEVSFPISTLNITQCPDNSEPVTIPDPLPPTVYLHDLKLASHMELEQAQQRGRLKCSSCGGSRMFFCYTCCCLVGVRQQKIPSVKLPIKIDIIKHPSEVDGKSTAIHAKILAPDYVNIYTYPCIPEYENETDRVVLVFPGPESVSVEDMSKILQNLANTNSTDSLRGEPPQKRPRAKETPEGPQHAEGKTSGAGHTEMGAGHTENGAEAGKEGQIETQEPGLLQRVVFIDSTWNQTNRIITDERLQALLRVELKTRKTCFWRHQKGSPDTYLATIEAVYYFLKDYHELCLRQEYTGQYDNLLYFYTFLHTLINKAKTTSGKPDRNSREEKKTSEKKQREGGMV</sequence>
<dbReference type="Proteomes" id="UP001157502">
    <property type="component" value="Chromosome 22"/>
</dbReference>
<keyword evidence="2" id="KW-1185">Reference proteome</keyword>
<comment type="caution">
    <text evidence="1">The sequence shown here is derived from an EMBL/GenBank/DDBJ whole genome shotgun (WGS) entry which is preliminary data.</text>
</comment>
<reference evidence="1" key="1">
    <citation type="submission" date="2021-05" db="EMBL/GenBank/DDBJ databases">
        <authorList>
            <person name="Pan Q."/>
            <person name="Jouanno E."/>
            <person name="Zahm M."/>
            <person name="Klopp C."/>
            <person name="Cabau C."/>
            <person name="Louis A."/>
            <person name="Berthelot C."/>
            <person name="Parey E."/>
            <person name="Roest Crollius H."/>
            <person name="Montfort J."/>
            <person name="Robinson-Rechavi M."/>
            <person name="Bouchez O."/>
            <person name="Lampietro C."/>
            <person name="Lopez Roques C."/>
            <person name="Donnadieu C."/>
            <person name="Postlethwait J."/>
            <person name="Bobe J."/>
            <person name="Dillon D."/>
            <person name="Chandos A."/>
            <person name="von Hippel F."/>
            <person name="Guiguen Y."/>
        </authorList>
    </citation>
    <scope>NUCLEOTIDE SEQUENCE</scope>
    <source>
        <strain evidence="1">YG-Jan2019</strain>
    </source>
</reference>
<organism evidence="1 2">
    <name type="scientific">Dallia pectoralis</name>
    <name type="common">Alaska blackfish</name>
    <dbReference type="NCBI Taxonomy" id="75939"/>
    <lineage>
        <taxon>Eukaryota</taxon>
        <taxon>Metazoa</taxon>
        <taxon>Chordata</taxon>
        <taxon>Craniata</taxon>
        <taxon>Vertebrata</taxon>
        <taxon>Euteleostomi</taxon>
        <taxon>Actinopterygii</taxon>
        <taxon>Neopterygii</taxon>
        <taxon>Teleostei</taxon>
        <taxon>Protacanthopterygii</taxon>
        <taxon>Esociformes</taxon>
        <taxon>Umbridae</taxon>
        <taxon>Dallia</taxon>
    </lineage>
</organism>
<dbReference type="EMBL" id="CM055749">
    <property type="protein sequence ID" value="KAJ7994821.1"/>
    <property type="molecule type" value="Genomic_DNA"/>
</dbReference>
<gene>
    <name evidence="1" type="ORF">DPEC_G00253440</name>
</gene>
<evidence type="ECO:0000313" key="2">
    <source>
        <dbReference type="Proteomes" id="UP001157502"/>
    </source>
</evidence>